<comment type="caution">
    <text evidence="4">The sequence shown here is derived from an EMBL/GenBank/DDBJ whole genome shotgun (WGS) entry which is preliminary data.</text>
</comment>
<sequence>MFQWSLLFVSSLLALAMATHTGNDWPSGSITCGNNIYTRSNVERPIPQGLVAYPRKFNNINNLTIQCLGGSLEEFPILPGRPYTTGSAGPDRVIYIRAQHEAEYCTVVTRRDGFDGNPFVLCEGS</sequence>
<keyword evidence="5" id="KW-1185">Reference proteome</keyword>
<dbReference type="GO" id="GO:0004521">
    <property type="term" value="F:RNA endonuclease activity"/>
    <property type="evidence" value="ECO:0007669"/>
    <property type="project" value="InterPro"/>
</dbReference>
<dbReference type="Proteomes" id="UP001175227">
    <property type="component" value="Unassembled WGS sequence"/>
</dbReference>
<proteinExistence type="predicted"/>
<dbReference type="InterPro" id="IPR000026">
    <property type="entry name" value="N1-like"/>
</dbReference>
<reference evidence="4" key="1">
    <citation type="submission" date="2023-06" db="EMBL/GenBank/DDBJ databases">
        <authorList>
            <consortium name="Lawrence Berkeley National Laboratory"/>
            <person name="Ahrendt S."/>
            <person name="Sahu N."/>
            <person name="Indic B."/>
            <person name="Wong-Bajracharya J."/>
            <person name="Merenyi Z."/>
            <person name="Ke H.-M."/>
            <person name="Monk M."/>
            <person name="Kocsube S."/>
            <person name="Drula E."/>
            <person name="Lipzen A."/>
            <person name="Balint B."/>
            <person name="Henrissat B."/>
            <person name="Andreopoulos B."/>
            <person name="Martin F.M."/>
            <person name="Harder C.B."/>
            <person name="Rigling D."/>
            <person name="Ford K.L."/>
            <person name="Foster G.D."/>
            <person name="Pangilinan J."/>
            <person name="Papanicolaou A."/>
            <person name="Barry K."/>
            <person name="LaButti K."/>
            <person name="Viragh M."/>
            <person name="Koriabine M."/>
            <person name="Yan M."/>
            <person name="Riley R."/>
            <person name="Champramary S."/>
            <person name="Plett K.L."/>
            <person name="Tsai I.J."/>
            <person name="Slot J."/>
            <person name="Sipos G."/>
            <person name="Plett J."/>
            <person name="Nagy L.G."/>
            <person name="Grigoriev I.V."/>
        </authorList>
    </citation>
    <scope>NUCLEOTIDE SEQUENCE</scope>
    <source>
        <strain evidence="4">ICMP 16352</strain>
    </source>
</reference>
<evidence type="ECO:0000313" key="5">
    <source>
        <dbReference type="Proteomes" id="UP001175227"/>
    </source>
</evidence>
<dbReference type="GO" id="GO:0016787">
    <property type="term" value="F:hydrolase activity"/>
    <property type="evidence" value="ECO:0007669"/>
    <property type="project" value="UniProtKB-KW"/>
</dbReference>
<dbReference type="EMBL" id="JAUEPR010000021">
    <property type="protein sequence ID" value="KAK0476156.1"/>
    <property type="molecule type" value="Genomic_DNA"/>
</dbReference>
<dbReference type="GO" id="GO:0003723">
    <property type="term" value="F:RNA binding"/>
    <property type="evidence" value="ECO:0007669"/>
    <property type="project" value="InterPro"/>
</dbReference>
<feature type="chain" id="PRO_5041352125" evidence="3">
    <location>
        <begin position="19"/>
        <end position="125"/>
    </location>
</feature>
<keyword evidence="1" id="KW-0540">Nuclease</keyword>
<evidence type="ECO:0000256" key="3">
    <source>
        <dbReference type="SAM" id="SignalP"/>
    </source>
</evidence>
<feature type="signal peptide" evidence="3">
    <location>
        <begin position="1"/>
        <end position="18"/>
    </location>
</feature>
<evidence type="ECO:0000256" key="1">
    <source>
        <dbReference type="ARBA" id="ARBA00022722"/>
    </source>
</evidence>
<gene>
    <name evidence="4" type="ORF">IW261DRAFT_1567427</name>
</gene>
<dbReference type="Gene3D" id="3.10.450.30">
    <property type="entry name" value="Microbial ribonucleases"/>
    <property type="match status" value="1"/>
</dbReference>
<accession>A0AA39TAH4</accession>
<keyword evidence="2" id="KW-0378">Hydrolase</keyword>
<dbReference type="InterPro" id="IPR016191">
    <property type="entry name" value="Ribonuclease/ribotoxin"/>
</dbReference>
<protein>
    <submittedName>
        <fullName evidence="4">Ribonuclease/ribotoxin</fullName>
    </submittedName>
</protein>
<dbReference type="AlphaFoldDB" id="A0AA39TAH4"/>
<evidence type="ECO:0000313" key="4">
    <source>
        <dbReference type="EMBL" id="KAK0476156.1"/>
    </source>
</evidence>
<keyword evidence="3" id="KW-0732">Signal</keyword>
<organism evidence="4 5">
    <name type="scientific">Armillaria novae-zelandiae</name>
    <dbReference type="NCBI Taxonomy" id="153914"/>
    <lineage>
        <taxon>Eukaryota</taxon>
        <taxon>Fungi</taxon>
        <taxon>Dikarya</taxon>
        <taxon>Basidiomycota</taxon>
        <taxon>Agaricomycotina</taxon>
        <taxon>Agaricomycetes</taxon>
        <taxon>Agaricomycetidae</taxon>
        <taxon>Agaricales</taxon>
        <taxon>Marasmiineae</taxon>
        <taxon>Physalacriaceae</taxon>
        <taxon>Armillaria</taxon>
    </lineage>
</organism>
<evidence type="ECO:0000256" key="2">
    <source>
        <dbReference type="ARBA" id="ARBA00022801"/>
    </source>
</evidence>
<name>A0AA39TAH4_9AGAR</name>
<dbReference type="SUPFAM" id="SSF53933">
    <property type="entry name" value="Microbial ribonucleases"/>
    <property type="match status" value="1"/>
</dbReference>
<dbReference type="Pfam" id="PF00545">
    <property type="entry name" value="Ribonuclease"/>
    <property type="match status" value="1"/>
</dbReference>